<dbReference type="EMBL" id="JWIN03000011">
    <property type="protein sequence ID" value="KAB1271176.1"/>
    <property type="molecule type" value="Genomic_DNA"/>
</dbReference>
<proteinExistence type="predicted"/>
<evidence type="ECO:0000313" key="2">
    <source>
        <dbReference type="Proteomes" id="UP000299084"/>
    </source>
</evidence>
<evidence type="ECO:0000313" key="1">
    <source>
        <dbReference type="EMBL" id="KAB1271176.1"/>
    </source>
</evidence>
<reference evidence="1 2" key="1">
    <citation type="journal article" date="2019" name="Mol. Ecol. Resour.">
        <title>Improving Illumina assemblies with Hi-C and long reads: an example with the North African dromedary.</title>
        <authorList>
            <person name="Elbers J.P."/>
            <person name="Rogers M.F."/>
            <person name="Perelman P.L."/>
            <person name="Proskuryakova A.A."/>
            <person name="Serdyukova N.A."/>
            <person name="Johnson W.E."/>
            <person name="Horin P."/>
            <person name="Corander J."/>
            <person name="Murphy D."/>
            <person name="Burger P.A."/>
        </authorList>
    </citation>
    <scope>NUCLEOTIDE SEQUENCE [LARGE SCALE GENOMIC DNA]</scope>
    <source>
        <strain evidence="1">Drom800</strain>
        <tissue evidence="1">Blood</tissue>
    </source>
</reference>
<comment type="caution">
    <text evidence="1">The sequence shown here is derived from an EMBL/GenBank/DDBJ whole genome shotgun (WGS) entry which is preliminary data.</text>
</comment>
<dbReference type="Proteomes" id="UP000299084">
    <property type="component" value="Unassembled WGS sequence"/>
</dbReference>
<sequence length="93" mass="10160">MDKEGTLTGTHRLGGRTRACKTAQVIFNFVGRPLLLHHPDMSCPLAHSCSCFCSIVHLPKFVGYRSGNQVSQLLPLPSLAYASPLLCVLVFSF</sequence>
<name>A0A5N4DJC4_CAMDR</name>
<accession>A0A5N4DJC4</accession>
<keyword evidence="2" id="KW-1185">Reference proteome</keyword>
<dbReference type="AlphaFoldDB" id="A0A5N4DJC4"/>
<protein>
    <submittedName>
        <fullName evidence="1">Uncharacterized protein</fullName>
    </submittedName>
</protein>
<gene>
    <name evidence="1" type="ORF">Cadr_000009537</name>
</gene>
<organism evidence="1 2">
    <name type="scientific">Camelus dromedarius</name>
    <name type="common">Dromedary</name>
    <name type="synonym">Arabian camel</name>
    <dbReference type="NCBI Taxonomy" id="9838"/>
    <lineage>
        <taxon>Eukaryota</taxon>
        <taxon>Metazoa</taxon>
        <taxon>Chordata</taxon>
        <taxon>Craniata</taxon>
        <taxon>Vertebrata</taxon>
        <taxon>Euteleostomi</taxon>
        <taxon>Mammalia</taxon>
        <taxon>Eutheria</taxon>
        <taxon>Laurasiatheria</taxon>
        <taxon>Artiodactyla</taxon>
        <taxon>Tylopoda</taxon>
        <taxon>Camelidae</taxon>
        <taxon>Camelus</taxon>
    </lineage>
</organism>